<sequence length="492" mass="54350">MECKPTCTLYDESEGEVAARSVSKVKIDTNSDSDTTVVPSRKKRRRRNAKRENANMEIDNNKNSKASAFLKPGETSTNANMEWESDPGMNSDDSWSYIDADDEQSDFPDSCAERGPRPEGTQSRKARSGMNPSVQRKIERFYYSNQRELLLTQILHIHPMLLILWILYSVLALFLFVLICLLLAVWFSLPKRIPLSLRGKHVFITGGSKGIGKEIAFEVIRRGASTVSIAARSLEALKSAAEDIKTLCQPEQTVKYYQMDATGGYEKVKSVIDVASEESGSINVLINNVGAVIQGAFDEIPVESFEKQMSMNYLSAAHASRAVIGNMKARGSGHIAFVSSAAGLCAIWGYTSYSPSKFAVRGLAEALHMELMPFNIGVSILFPPNTDTEGFKEELRTMPEEVRLIGESAGLFSAQKVAESLGNSIENGNFITTIGFEGWMLGMLTAGAGPEPNFFNSFAQCLLSGIFRGIMLIYLGSFHRIVKRCHLRKKNQ</sequence>
<dbReference type="WBParaSite" id="ES5_v2.g10524.t1">
    <property type="protein sequence ID" value="ES5_v2.g10524.t1"/>
    <property type="gene ID" value="ES5_v2.g10524"/>
</dbReference>
<proteinExistence type="predicted"/>
<name>A0AC34F0V1_9BILA</name>
<reference evidence="2" key="1">
    <citation type="submission" date="2022-11" db="UniProtKB">
        <authorList>
            <consortium name="WormBaseParasite"/>
        </authorList>
    </citation>
    <scope>IDENTIFICATION</scope>
</reference>
<evidence type="ECO:0000313" key="1">
    <source>
        <dbReference type="Proteomes" id="UP000887579"/>
    </source>
</evidence>
<organism evidence="1 2">
    <name type="scientific">Panagrolaimus sp. ES5</name>
    <dbReference type="NCBI Taxonomy" id="591445"/>
    <lineage>
        <taxon>Eukaryota</taxon>
        <taxon>Metazoa</taxon>
        <taxon>Ecdysozoa</taxon>
        <taxon>Nematoda</taxon>
        <taxon>Chromadorea</taxon>
        <taxon>Rhabditida</taxon>
        <taxon>Tylenchina</taxon>
        <taxon>Panagrolaimomorpha</taxon>
        <taxon>Panagrolaimoidea</taxon>
        <taxon>Panagrolaimidae</taxon>
        <taxon>Panagrolaimus</taxon>
    </lineage>
</organism>
<dbReference type="Proteomes" id="UP000887579">
    <property type="component" value="Unplaced"/>
</dbReference>
<accession>A0AC34F0V1</accession>
<protein>
    <submittedName>
        <fullName evidence="2">3-dehydrosphinganine reductase</fullName>
    </submittedName>
</protein>
<evidence type="ECO:0000313" key="2">
    <source>
        <dbReference type="WBParaSite" id="ES5_v2.g10524.t1"/>
    </source>
</evidence>